<feature type="transmembrane region" description="Helical" evidence="12">
    <location>
        <begin position="302"/>
        <end position="321"/>
    </location>
</feature>
<dbReference type="PANTHER" id="PTHR46494:SF1">
    <property type="entry name" value="CORA FAMILY METAL ION TRANSPORTER (EUROFUNG)"/>
    <property type="match status" value="1"/>
</dbReference>
<evidence type="ECO:0000313" key="13">
    <source>
        <dbReference type="EMBL" id="SDP42505.1"/>
    </source>
</evidence>
<dbReference type="GO" id="GO:0050897">
    <property type="term" value="F:cobalt ion binding"/>
    <property type="evidence" value="ECO:0007669"/>
    <property type="project" value="TreeGrafter"/>
</dbReference>
<sequence length="359" mass="40445">MPVLPPLPGFMTIGRKPQPPVLVKPQRRALVNCAAYVDGVKDSSCNDPVTALQRVRQTGSGFVWVGFHEPTYEELAGVMETFDLHELAVEDAVHDYQRPKMDRYGSYLFLVLKTVKFQDHVSATSQGGTVVSSGEIMVFLGHDFIVTVRHGEHSELADLRRRLQADPEQLALGPAAVLHAITDRVVDEYVAVVREIEEDIDEMESSVFDPDQDVDTEQIYRLKREVLRLRRAVAPLAGPLRSLSTTPNPLIPDAVREYFRDVEDHVSHVAERISTFDEILTTLISAALAEVANRQNQDMRKISAWAAIALVPTAIAGIYGMNFDHMPELHWRFGYPMAILGIAFICSLLYLFLRRKRWL</sequence>
<dbReference type="STRING" id="1090615.SAMN04515671_4171"/>
<evidence type="ECO:0000256" key="8">
    <source>
        <dbReference type="ARBA" id="ARBA00023065"/>
    </source>
</evidence>
<dbReference type="InterPro" id="IPR002523">
    <property type="entry name" value="MgTranspt_CorA/ZnTranspt_ZntB"/>
</dbReference>
<dbReference type="GO" id="GO:0000287">
    <property type="term" value="F:magnesium ion binding"/>
    <property type="evidence" value="ECO:0007669"/>
    <property type="project" value="TreeGrafter"/>
</dbReference>
<comment type="similarity">
    <text evidence="2 12">Belongs to the CorA metal ion transporter (MIT) (TC 1.A.35) family.</text>
</comment>
<keyword evidence="8 12" id="KW-0406">Ion transport</keyword>
<dbReference type="InterPro" id="IPR045861">
    <property type="entry name" value="CorA_cytoplasmic_dom"/>
</dbReference>
<evidence type="ECO:0000256" key="7">
    <source>
        <dbReference type="ARBA" id="ARBA00022989"/>
    </source>
</evidence>
<evidence type="ECO:0000256" key="10">
    <source>
        <dbReference type="ARBA" id="ARBA00034269"/>
    </source>
</evidence>
<evidence type="ECO:0000256" key="2">
    <source>
        <dbReference type="ARBA" id="ARBA00009765"/>
    </source>
</evidence>
<gene>
    <name evidence="12" type="primary">corA</name>
    <name evidence="13" type="ORF">SAMN04515671_4171</name>
</gene>
<name>A0A1H0SLE9_9ACTN</name>
<accession>A0A1H0SLE9</accession>
<keyword evidence="7 12" id="KW-1133">Transmembrane helix</keyword>
<dbReference type="Gene3D" id="3.30.460.20">
    <property type="entry name" value="CorA soluble domain-like"/>
    <property type="match status" value="1"/>
</dbReference>
<dbReference type="NCBIfam" id="TIGR00383">
    <property type="entry name" value="corA"/>
    <property type="match status" value="1"/>
</dbReference>
<comment type="function">
    <text evidence="11">Mediates influx of magnesium ions. Alternates between open and closed states. Activated by low cytoplasmic Mg(2+) levels. Inactive when cytoplasmic Mg(2+) levels are high.</text>
</comment>
<keyword evidence="6 12" id="KW-0460">Magnesium</keyword>
<dbReference type="PANTHER" id="PTHR46494">
    <property type="entry name" value="CORA FAMILY METAL ION TRANSPORTER (EUROFUNG)"/>
    <property type="match status" value="1"/>
</dbReference>
<dbReference type="OrthoDB" id="9803416at2"/>
<keyword evidence="5 12" id="KW-0812">Transmembrane</keyword>
<dbReference type="FunFam" id="1.20.58.340:FF:000004">
    <property type="entry name" value="Magnesium transport protein CorA"/>
    <property type="match status" value="1"/>
</dbReference>
<dbReference type="GO" id="GO:0005886">
    <property type="term" value="C:plasma membrane"/>
    <property type="evidence" value="ECO:0007669"/>
    <property type="project" value="UniProtKB-SubCell"/>
</dbReference>
<comment type="catalytic activity">
    <reaction evidence="10">
        <text>Mg(2+)(in) = Mg(2+)(out)</text>
        <dbReference type="Rhea" id="RHEA:29827"/>
        <dbReference type="ChEBI" id="CHEBI:18420"/>
    </reaction>
</comment>
<keyword evidence="4 12" id="KW-1003">Cell membrane</keyword>
<dbReference type="SUPFAM" id="SSF144083">
    <property type="entry name" value="Magnesium transport protein CorA, transmembrane region"/>
    <property type="match status" value="1"/>
</dbReference>
<proteinExistence type="inferred from homology"/>
<dbReference type="Gene3D" id="1.20.58.340">
    <property type="entry name" value="Magnesium transport protein CorA, transmembrane region"/>
    <property type="match status" value="2"/>
</dbReference>
<evidence type="ECO:0000313" key="14">
    <source>
        <dbReference type="Proteomes" id="UP000198741"/>
    </source>
</evidence>
<reference evidence="13 14" key="1">
    <citation type="submission" date="2016-10" db="EMBL/GenBank/DDBJ databases">
        <authorList>
            <person name="de Groot N.N."/>
        </authorList>
    </citation>
    <scope>NUCLEOTIDE SEQUENCE [LARGE SCALE GENOMIC DNA]</scope>
    <source>
        <strain evidence="14">P4-7,KCTC 19426,CECT 7604</strain>
    </source>
</reference>
<feature type="transmembrane region" description="Helical" evidence="12">
    <location>
        <begin position="333"/>
        <end position="353"/>
    </location>
</feature>
<evidence type="ECO:0000256" key="9">
    <source>
        <dbReference type="ARBA" id="ARBA00023136"/>
    </source>
</evidence>
<dbReference type="RefSeq" id="WP_090479946.1">
    <property type="nucleotide sequence ID" value="NZ_LT629710.1"/>
</dbReference>
<dbReference type="SUPFAM" id="SSF143865">
    <property type="entry name" value="CorA soluble domain-like"/>
    <property type="match status" value="1"/>
</dbReference>
<dbReference type="InterPro" id="IPR045863">
    <property type="entry name" value="CorA_TM1_TM2"/>
</dbReference>
<dbReference type="CDD" id="cd12830">
    <property type="entry name" value="MtCorA-like"/>
    <property type="match status" value="1"/>
</dbReference>
<evidence type="ECO:0000256" key="3">
    <source>
        <dbReference type="ARBA" id="ARBA00022448"/>
    </source>
</evidence>
<keyword evidence="14" id="KW-1185">Reference proteome</keyword>
<comment type="subcellular location">
    <subcellularLocation>
        <location evidence="1">Cell membrane</location>
        <topology evidence="1">Multi-pass membrane protein</topology>
    </subcellularLocation>
    <subcellularLocation>
        <location evidence="12">Membrane</location>
        <topology evidence="12">Multi-pass membrane protein</topology>
    </subcellularLocation>
</comment>
<evidence type="ECO:0000256" key="4">
    <source>
        <dbReference type="ARBA" id="ARBA00022475"/>
    </source>
</evidence>
<evidence type="ECO:0000256" key="11">
    <source>
        <dbReference type="ARBA" id="ARBA00045497"/>
    </source>
</evidence>
<organism evidence="13 14">
    <name type="scientific">Nakamurella panacisegetis</name>
    <dbReference type="NCBI Taxonomy" id="1090615"/>
    <lineage>
        <taxon>Bacteria</taxon>
        <taxon>Bacillati</taxon>
        <taxon>Actinomycetota</taxon>
        <taxon>Actinomycetes</taxon>
        <taxon>Nakamurellales</taxon>
        <taxon>Nakamurellaceae</taxon>
        <taxon>Nakamurella</taxon>
    </lineage>
</organism>
<dbReference type="Pfam" id="PF01544">
    <property type="entry name" value="CorA"/>
    <property type="match status" value="1"/>
</dbReference>
<evidence type="ECO:0000256" key="12">
    <source>
        <dbReference type="RuleBase" id="RU362010"/>
    </source>
</evidence>
<evidence type="ECO:0000256" key="1">
    <source>
        <dbReference type="ARBA" id="ARBA00004651"/>
    </source>
</evidence>
<evidence type="ECO:0000256" key="6">
    <source>
        <dbReference type="ARBA" id="ARBA00022842"/>
    </source>
</evidence>
<evidence type="ECO:0000256" key="5">
    <source>
        <dbReference type="ARBA" id="ARBA00022692"/>
    </source>
</evidence>
<dbReference type="AlphaFoldDB" id="A0A1H0SLE9"/>
<dbReference type="GO" id="GO:0015087">
    <property type="term" value="F:cobalt ion transmembrane transporter activity"/>
    <property type="evidence" value="ECO:0007669"/>
    <property type="project" value="UniProtKB-UniRule"/>
</dbReference>
<dbReference type="Proteomes" id="UP000198741">
    <property type="component" value="Chromosome I"/>
</dbReference>
<dbReference type="GO" id="GO:0015095">
    <property type="term" value="F:magnesium ion transmembrane transporter activity"/>
    <property type="evidence" value="ECO:0007669"/>
    <property type="project" value="UniProtKB-UniRule"/>
</dbReference>
<keyword evidence="3 12" id="KW-0813">Transport</keyword>
<dbReference type="EMBL" id="LT629710">
    <property type="protein sequence ID" value="SDP42505.1"/>
    <property type="molecule type" value="Genomic_DNA"/>
</dbReference>
<protein>
    <recommendedName>
        <fullName evidence="12">Magnesium transport protein CorA</fullName>
    </recommendedName>
</protein>
<dbReference type="InterPro" id="IPR004488">
    <property type="entry name" value="Mg/Co-transport_prot_CorA"/>
</dbReference>
<keyword evidence="9 12" id="KW-0472">Membrane</keyword>